<feature type="region of interest" description="Disordered" evidence="1">
    <location>
        <begin position="172"/>
        <end position="191"/>
    </location>
</feature>
<evidence type="ECO:0000313" key="3">
    <source>
        <dbReference type="Proteomes" id="UP000439903"/>
    </source>
</evidence>
<protein>
    <submittedName>
        <fullName evidence="2">Uncharacterized protein</fullName>
    </submittedName>
</protein>
<dbReference type="OrthoDB" id="10526342at2759"/>
<accession>A0A8H4A6M0</accession>
<dbReference type="Proteomes" id="UP000439903">
    <property type="component" value="Unassembled WGS sequence"/>
</dbReference>
<proteinExistence type="predicted"/>
<dbReference type="AlphaFoldDB" id="A0A8H4A6M0"/>
<gene>
    <name evidence="2" type="ORF">F8M41_004528</name>
</gene>
<dbReference type="EMBL" id="WTPW01001412">
    <property type="protein sequence ID" value="KAF0437012.1"/>
    <property type="molecule type" value="Genomic_DNA"/>
</dbReference>
<sequence length="335" mass="39034">MLGESSEDLQEKKVRFRRITGFDSLVTTPSPQFRHSKVNREHENNRLEEYWKGIIEERLLVSINVSHRSEDSEDQDLHTNDAQNFSANDNIVDIENKIENDLYETTSTTNIVDNETEIEIDLYETTSTTNIVCCRRRYERDNTYTEVRSRHNTDNYLATMASSISEAQDDLYDNTNLNQPDNGENSESSDDDVIIEATEAGISSSNFEVDRTSLEGLFKRAVHFEENAVQENQVEIRSWFSYGKEHENRINQMMTQNNLSLRRATMQIYSSLRSILPGIESATLYRRTRKARFAYMLFKQIGEDKIERLKSYYANSIARLTRAQIQWIVGNFPRN</sequence>
<reference evidence="2 3" key="1">
    <citation type="journal article" date="2019" name="Environ. Microbiol.">
        <title>At the nexus of three kingdoms: the genome of the mycorrhizal fungus Gigaspora margarita provides insights into plant, endobacterial and fungal interactions.</title>
        <authorList>
            <person name="Venice F."/>
            <person name="Ghignone S."/>
            <person name="Salvioli di Fossalunga A."/>
            <person name="Amselem J."/>
            <person name="Novero M."/>
            <person name="Xianan X."/>
            <person name="Sedzielewska Toro K."/>
            <person name="Morin E."/>
            <person name="Lipzen A."/>
            <person name="Grigoriev I.V."/>
            <person name="Henrissat B."/>
            <person name="Martin F.M."/>
            <person name="Bonfante P."/>
        </authorList>
    </citation>
    <scope>NUCLEOTIDE SEQUENCE [LARGE SCALE GENOMIC DNA]</scope>
    <source>
        <strain evidence="2 3">BEG34</strain>
    </source>
</reference>
<evidence type="ECO:0000256" key="1">
    <source>
        <dbReference type="SAM" id="MobiDB-lite"/>
    </source>
</evidence>
<comment type="caution">
    <text evidence="2">The sequence shown here is derived from an EMBL/GenBank/DDBJ whole genome shotgun (WGS) entry which is preliminary data.</text>
</comment>
<keyword evidence="3" id="KW-1185">Reference proteome</keyword>
<evidence type="ECO:0000313" key="2">
    <source>
        <dbReference type="EMBL" id="KAF0437012.1"/>
    </source>
</evidence>
<organism evidence="2 3">
    <name type="scientific">Gigaspora margarita</name>
    <dbReference type="NCBI Taxonomy" id="4874"/>
    <lineage>
        <taxon>Eukaryota</taxon>
        <taxon>Fungi</taxon>
        <taxon>Fungi incertae sedis</taxon>
        <taxon>Mucoromycota</taxon>
        <taxon>Glomeromycotina</taxon>
        <taxon>Glomeromycetes</taxon>
        <taxon>Diversisporales</taxon>
        <taxon>Gigasporaceae</taxon>
        <taxon>Gigaspora</taxon>
    </lineage>
</organism>
<name>A0A8H4A6M0_GIGMA</name>